<organism evidence="1 2">
    <name type="scientific">Dunaliella salina</name>
    <name type="common">Green alga</name>
    <name type="synonym">Protococcus salinus</name>
    <dbReference type="NCBI Taxonomy" id="3046"/>
    <lineage>
        <taxon>Eukaryota</taxon>
        <taxon>Viridiplantae</taxon>
        <taxon>Chlorophyta</taxon>
        <taxon>core chlorophytes</taxon>
        <taxon>Chlorophyceae</taxon>
        <taxon>CS clade</taxon>
        <taxon>Chlamydomonadales</taxon>
        <taxon>Dunaliellaceae</taxon>
        <taxon>Dunaliella</taxon>
    </lineage>
</organism>
<dbReference type="Proteomes" id="UP000815325">
    <property type="component" value="Unassembled WGS sequence"/>
</dbReference>
<evidence type="ECO:0000313" key="1">
    <source>
        <dbReference type="EMBL" id="KAF5826198.1"/>
    </source>
</evidence>
<reference evidence="1" key="1">
    <citation type="submission" date="2017-08" db="EMBL/GenBank/DDBJ databases">
        <authorList>
            <person name="Polle J.E."/>
            <person name="Barry K."/>
            <person name="Cushman J."/>
            <person name="Schmutz J."/>
            <person name="Tran D."/>
            <person name="Hathwaick L.T."/>
            <person name="Yim W.C."/>
            <person name="Jenkins J."/>
            <person name="Mckie-Krisberg Z.M."/>
            <person name="Prochnik S."/>
            <person name="Lindquist E."/>
            <person name="Dockter R.B."/>
            <person name="Adam C."/>
            <person name="Molina H."/>
            <person name="Bunkerborg J."/>
            <person name="Jin E."/>
            <person name="Buchheim M."/>
            <person name="Magnuson J."/>
        </authorList>
    </citation>
    <scope>NUCLEOTIDE SEQUENCE</scope>
    <source>
        <strain evidence="1">CCAP 19/18</strain>
    </source>
</reference>
<proteinExistence type="predicted"/>
<evidence type="ECO:0008006" key="3">
    <source>
        <dbReference type="Google" id="ProtNLM"/>
    </source>
</evidence>
<name>A0ABQ7FUX5_DUNSA</name>
<gene>
    <name evidence="1" type="ORF">DUNSADRAFT_4181</name>
</gene>
<sequence>MYFMHTPSFGLPMVEIQIRNEFKFVREDGTDAQRYIKTDSTLHKWYTSSSKRARPCWKMPFAVECSVTKLTIQPALTELM</sequence>
<accession>A0ABQ7FUX5</accession>
<dbReference type="EMBL" id="MU071194">
    <property type="protein sequence ID" value="KAF5826198.1"/>
    <property type="molecule type" value="Genomic_DNA"/>
</dbReference>
<comment type="caution">
    <text evidence="1">The sequence shown here is derived from an EMBL/GenBank/DDBJ whole genome shotgun (WGS) entry which is preliminary data.</text>
</comment>
<protein>
    <recommendedName>
        <fullName evidence="3">Encoded protein</fullName>
    </recommendedName>
</protein>
<evidence type="ECO:0000313" key="2">
    <source>
        <dbReference type="Proteomes" id="UP000815325"/>
    </source>
</evidence>
<keyword evidence="2" id="KW-1185">Reference proteome</keyword>